<dbReference type="Gene3D" id="2.130.10.10">
    <property type="entry name" value="YVTN repeat-like/Quinoprotein amine dehydrogenase"/>
    <property type="match status" value="1"/>
</dbReference>
<dbReference type="InterPro" id="IPR051465">
    <property type="entry name" value="Cell_Envelope_Struct_Comp"/>
</dbReference>
<feature type="domain" description="SLH" evidence="2">
    <location>
        <begin position="23"/>
        <end position="86"/>
    </location>
</feature>
<feature type="domain" description="SLH" evidence="2">
    <location>
        <begin position="87"/>
        <end position="144"/>
    </location>
</feature>
<dbReference type="InterPro" id="IPR015943">
    <property type="entry name" value="WD40/YVTN_repeat-like_dom_sf"/>
</dbReference>
<dbReference type="PANTHER" id="PTHR43308">
    <property type="entry name" value="OUTER MEMBRANE PROTEIN ALPHA-RELATED"/>
    <property type="match status" value="1"/>
</dbReference>
<accession>A0ABR6CNX4</accession>
<keyword evidence="1" id="KW-0732">Signal</keyword>
<comment type="caution">
    <text evidence="3">The sequence shown here is derived from an EMBL/GenBank/DDBJ whole genome shotgun (WGS) entry which is preliminary data.</text>
</comment>
<protein>
    <recommendedName>
        <fullName evidence="2">SLH domain-containing protein</fullName>
    </recommendedName>
</protein>
<dbReference type="RefSeq" id="WP_182502498.1">
    <property type="nucleotide sequence ID" value="NZ_JACJHX010000005.1"/>
</dbReference>
<evidence type="ECO:0000259" key="2">
    <source>
        <dbReference type="PROSITE" id="PS51272"/>
    </source>
</evidence>
<dbReference type="InterPro" id="IPR001119">
    <property type="entry name" value="SLH_dom"/>
</dbReference>
<feature type="domain" description="SLH" evidence="2">
    <location>
        <begin position="145"/>
        <end position="208"/>
    </location>
</feature>
<dbReference type="SUPFAM" id="SSF50969">
    <property type="entry name" value="YVTN repeat-like/Quinoprotein amine dehydrogenase"/>
    <property type="match status" value="1"/>
</dbReference>
<dbReference type="Pfam" id="PF00395">
    <property type="entry name" value="SLH"/>
    <property type="match status" value="3"/>
</dbReference>
<dbReference type="Proteomes" id="UP000626697">
    <property type="component" value="Unassembled WGS sequence"/>
</dbReference>
<dbReference type="InterPro" id="IPR011044">
    <property type="entry name" value="Quino_amine_DH_bsu"/>
</dbReference>
<evidence type="ECO:0000313" key="3">
    <source>
        <dbReference type="EMBL" id="MBA9026704.1"/>
    </source>
</evidence>
<evidence type="ECO:0000313" key="4">
    <source>
        <dbReference type="Proteomes" id="UP000626697"/>
    </source>
</evidence>
<dbReference type="PANTHER" id="PTHR43308:SF5">
    <property type="entry name" value="S-LAYER PROTEIN _ PEPTIDOGLYCAN ENDO-BETA-N-ACETYLGLUCOSAMINIDASE"/>
    <property type="match status" value="1"/>
</dbReference>
<keyword evidence="4" id="KW-1185">Reference proteome</keyword>
<sequence length="527" mass="58921">MKRLLHILMAISLCLVIFVIPTGSAKADGFQDVSSFKKEIDYLTELKVISGYLDGTFRPSVKLTRAQAVVMIMRSIGMPESDYNIKDPGFYDVKPTSFGYKEIAVASGAGIINGKSKTHFDPTGNITRAEMARVIGNAFKLEGVYEPGFKDVRTDYWASSSISSLAANNITVGYNDGTFRPTQPIDRAQFSAFLARIMKPNFRPSTGKPAHSIVDLTVESTIVDLVKNPDKPIVYYIDGKSKSLIMLNLETKFKKVVKLTHPAEKLVIKNGKIFVTQLIQARSPYNFMEMQKGLINVYDAANLSFLKEVNVNIDPFDIAVDDEETLIISSGSDQGIHSEIHTYSWQTSEQLSSANLSPKQLIELSPTQNKIYTVHSSHYTGTMEIFSLVEGKIKKEIMVPRFFDTLKLRGYAQMSPEGKVIYNGDGTVYASSNVPSEDLAPLGKLATPFTTMTFNETGKDMYLADRSEQISIYKYDTLDPTSTLRAYGKIDRLVYVEETEELYAFTKFKHEGSKTESILLERFKFGE</sequence>
<dbReference type="PROSITE" id="PS51272">
    <property type="entry name" value="SLH"/>
    <property type="match status" value="3"/>
</dbReference>
<reference evidence="3 4" key="1">
    <citation type="submission" date="2020-08" db="EMBL/GenBank/DDBJ databases">
        <title>Genomic Encyclopedia of Type Strains, Phase IV (KMG-IV): sequencing the most valuable type-strain genomes for metagenomic binning, comparative biology and taxonomic classification.</title>
        <authorList>
            <person name="Goeker M."/>
        </authorList>
    </citation>
    <scope>NUCLEOTIDE SEQUENCE [LARGE SCALE GENOMIC DNA]</scope>
    <source>
        <strain evidence="3 4">DSM 105481</strain>
    </source>
</reference>
<organism evidence="3 4">
    <name type="scientific">Peribacillus huizhouensis</name>
    <dbReference type="NCBI Taxonomy" id="1501239"/>
    <lineage>
        <taxon>Bacteria</taxon>
        <taxon>Bacillati</taxon>
        <taxon>Bacillota</taxon>
        <taxon>Bacilli</taxon>
        <taxon>Bacillales</taxon>
        <taxon>Bacillaceae</taxon>
        <taxon>Peribacillus</taxon>
    </lineage>
</organism>
<dbReference type="EMBL" id="JACJHX010000005">
    <property type="protein sequence ID" value="MBA9026704.1"/>
    <property type="molecule type" value="Genomic_DNA"/>
</dbReference>
<proteinExistence type="predicted"/>
<name>A0ABR6CNX4_9BACI</name>
<evidence type="ECO:0000256" key="1">
    <source>
        <dbReference type="ARBA" id="ARBA00022729"/>
    </source>
</evidence>
<gene>
    <name evidence="3" type="ORF">HNP81_001989</name>
</gene>